<dbReference type="Proteomes" id="UP001165283">
    <property type="component" value="Unassembled WGS sequence"/>
</dbReference>
<dbReference type="EMBL" id="JAGSOV010000010">
    <property type="protein sequence ID" value="MCO1654359.1"/>
    <property type="molecule type" value="Genomic_DNA"/>
</dbReference>
<evidence type="ECO:0000259" key="1">
    <source>
        <dbReference type="Pfam" id="PF01979"/>
    </source>
</evidence>
<dbReference type="RefSeq" id="WP_252435973.1">
    <property type="nucleotide sequence ID" value="NZ_JAGSOV010000010.1"/>
</dbReference>
<evidence type="ECO:0000313" key="3">
    <source>
        <dbReference type="Proteomes" id="UP001165283"/>
    </source>
</evidence>
<dbReference type="InterPro" id="IPR032466">
    <property type="entry name" value="Metal_Hydrolase"/>
</dbReference>
<protein>
    <submittedName>
        <fullName evidence="2">Amidohydrolase family protein</fullName>
    </submittedName>
</protein>
<dbReference type="Gene3D" id="3.20.20.140">
    <property type="entry name" value="Metal-dependent hydrolases"/>
    <property type="match status" value="1"/>
</dbReference>
<dbReference type="Pfam" id="PF01979">
    <property type="entry name" value="Amidohydro_1"/>
    <property type="match status" value="1"/>
</dbReference>
<dbReference type="SUPFAM" id="SSF51556">
    <property type="entry name" value="Metallo-dependent hydrolases"/>
    <property type="match status" value="1"/>
</dbReference>
<sequence length="358" mass="37281">MYRLRGVLLPDEETVELFVGADGLIAAEPLPGAETLVDSGFLVPGLVDAHCHVGLGSNGGAVDLATAEEHATTDRDAGALLLRDCGSPTDTRPLQGRADLPEIVRAARHLARPKRYVPGLALELDDPALLPDAVAEQAAAGDGWVKLVGDWIDRGVGDLAPLWPDDVLVAAIDAAHAAGARVTAHVFGTEALPGLVRAGIDCIEHGTGLTDDLIAEMAERGTALVPTLINIDTFPDIAGRATRYPAYAGHMRELHAGARDVVRRAVEAGVPVYAGTDAGGVIAHGRIADEVVALHAAGHPDALGAASWAAREWLGRPGPVPGAPADLVVYPTDPRTHPDVLHRPTLIMLRGRVLPGRG</sequence>
<keyword evidence="3" id="KW-1185">Reference proteome</keyword>
<comment type="caution">
    <text evidence="2">The sequence shown here is derived from an EMBL/GenBank/DDBJ whole genome shotgun (WGS) entry which is preliminary data.</text>
</comment>
<accession>A0ABT0ZUK5</accession>
<gene>
    <name evidence="2" type="ORF">KDL28_04755</name>
</gene>
<dbReference type="Gene3D" id="2.30.40.10">
    <property type="entry name" value="Urease, subunit C, domain 1"/>
    <property type="match status" value="1"/>
</dbReference>
<evidence type="ECO:0000313" key="2">
    <source>
        <dbReference type="EMBL" id="MCO1654359.1"/>
    </source>
</evidence>
<feature type="domain" description="Amidohydrolase-related" evidence="1">
    <location>
        <begin position="41"/>
        <end position="351"/>
    </location>
</feature>
<dbReference type="InterPro" id="IPR006680">
    <property type="entry name" value="Amidohydro-rel"/>
</dbReference>
<dbReference type="PANTHER" id="PTHR43135">
    <property type="entry name" value="ALPHA-D-RIBOSE 1-METHYLPHOSPHONATE 5-TRIPHOSPHATE DIPHOSPHATASE"/>
    <property type="match status" value="1"/>
</dbReference>
<reference evidence="2" key="1">
    <citation type="submission" date="2021-04" db="EMBL/GenBank/DDBJ databases">
        <title>Pseudonocardia sp. nov., isolated from sandy soil of mangrove forest.</title>
        <authorList>
            <person name="Zan Z."/>
            <person name="Huang R."/>
            <person name="Liu W."/>
        </authorList>
    </citation>
    <scope>NUCLEOTIDE SEQUENCE</scope>
    <source>
        <strain evidence="2">S2-4</strain>
    </source>
</reference>
<dbReference type="InterPro" id="IPR011059">
    <property type="entry name" value="Metal-dep_hydrolase_composite"/>
</dbReference>
<dbReference type="InterPro" id="IPR051781">
    <property type="entry name" value="Metallo-dep_Hydrolase"/>
</dbReference>
<proteinExistence type="predicted"/>
<name>A0ABT0ZUK5_9PSEU</name>
<organism evidence="2 3">
    <name type="scientific">Pseudonocardia humida</name>
    <dbReference type="NCBI Taxonomy" id="2800819"/>
    <lineage>
        <taxon>Bacteria</taxon>
        <taxon>Bacillati</taxon>
        <taxon>Actinomycetota</taxon>
        <taxon>Actinomycetes</taxon>
        <taxon>Pseudonocardiales</taxon>
        <taxon>Pseudonocardiaceae</taxon>
        <taxon>Pseudonocardia</taxon>
    </lineage>
</organism>
<dbReference type="PANTHER" id="PTHR43135:SF4">
    <property type="entry name" value="AMIDOHYDROLASE-RELATED DOMAIN-CONTAINING PROTEIN"/>
    <property type="match status" value="1"/>
</dbReference>